<proteinExistence type="predicted"/>
<organism evidence="1 2">
    <name type="scientific">Rhizobium rosettiformans W3</name>
    <dbReference type="NCBI Taxonomy" id="538378"/>
    <lineage>
        <taxon>Bacteria</taxon>
        <taxon>Pseudomonadati</taxon>
        <taxon>Pseudomonadota</taxon>
        <taxon>Alphaproteobacteria</taxon>
        <taxon>Hyphomicrobiales</taxon>
        <taxon>Rhizobiaceae</taxon>
        <taxon>Rhizobium/Agrobacterium group</taxon>
        <taxon>Rhizobium</taxon>
    </lineage>
</organism>
<name>A0A4S8PH97_9HYPH</name>
<dbReference type="EMBL" id="STGU01000028">
    <property type="protein sequence ID" value="THV29960.1"/>
    <property type="molecule type" value="Genomic_DNA"/>
</dbReference>
<dbReference type="AlphaFoldDB" id="A0A4S8PH97"/>
<reference evidence="1 2" key="1">
    <citation type="submission" date="2019-04" db="EMBL/GenBank/DDBJ databases">
        <title>genome sequence of strain W3.</title>
        <authorList>
            <person name="Gao J."/>
            <person name="Sun J."/>
        </authorList>
    </citation>
    <scope>NUCLEOTIDE SEQUENCE [LARGE SCALE GENOMIC DNA]</scope>
    <source>
        <strain evidence="1 2">W3</strain>
    </source>
</reference>
<comment type="caution">
    <text evidence="1">The sequence shown here is derived from an EMBL/GenBank/DDBJ whole genome shotgun (WGS) entry which is preliminary data.</text>
</comment>
<sequence length="307" mass="34427">MFVDTRSREIKVATEMATLESRRTFATADISFSEWKGFRFGASLVVPKDHPNVASPRSAQLNVSPQMASVEIGEIVQSLVVVKPRFKQFSFGGRLSIPQPMKASFTFRGFATPLEIEVPTAVDVNFSFRQFSHGAKINIPPLDLVADFRFPQFNHSVDVKLPIAAGLAPRFAQFNFGAAVKVRRGVNAFFTFGQFTPAYEIDVPDPVIYVRNRPRFAQFRTGAAIKQVLGVAPTFQFGQFTHRAVIDPGEPQMSIGFRFRQFSSAVQIGLADIKVTPSYRFAQFTSRMNLSFIESVLRRRRSIITSR</sequence>
<evidence type="ECO:0000313" key="2">
    <source>
        <dbReference type="Proteomes" id="UP000307378"/>
    </source>
</evidence>
<accession>A0A4S8PH97</accession>
<protein>
    <submittedName>
        <fullName evidence="1">Uncharacterized protein</fullName>
    </submittedName>
</protein>
<dbReference type="Proteomes" id="UP000307378">
    <property type="component" value="Unassembled WGS sequence"/>
</dbReference>
<evidence type="ECO:0000313" key="1">
    <source>
        <dbReference type="EMBL" id="THV29960.1"/>
    </source>
</evidence>
<gene>
    <name evidence="1" type="ORF">FAA86_23195</name>
</gene>